<accession>A0A0A9AW08</accession>
<reference evidence="2" key="2">
    <citation type="journal article" date="2015" name="Data Brief">
        <title>Shoot transcriptome of the giant reed, Arundo donax.</title>
        <authorList>
            <person name="Barrero R.A."/>
            <person name="Guerrero F.D."/>
            <person name="Moolhuijzen P."/>
            <person name="Goolsby J.A."/>
            <person name="Tidwell J."/>
            <person name="Bellgard S.E."/>
            <person name="Bellgard M.I."/>
        </authorList>
    </citation>
    <scope>NUCLEOTIDE SEQUENCE</scope>
    <source>
        <tissue evidence="2">Shoot tissue taken approximately 20 cm above the soil surface</tissue>
    </source>
</reference>
<evidence type="ECO:0000313" key="2">
    <source>
        <dbReference type="EMBL" id="JAD55934.1"/>
    </source>
</evidence>
<sequence>MCTAQLLFIGRGSGPWCAHREGQRRRRDSTPTGVQEGDDGMAGPPVSDLLRGGRIHPYRHQVKEMMTFRVHRQNHL</sequence>
<feature type="region of interest" description="Disordered" evidence="1">
    <location>
        <begin position="17"/>
        <end position="53"/>
    </location>
</feature>
<evidence type="ECO:0000256" key="1">
    <source>
        <dbReference type="SAM" id="MobiDB-lite"/>
    </source>
</evidence>
<dbReference type="AlphaFoldDB" id="A0A0A9AW08"/>
<organism evidence="2">
    <name type="scientific">Arundo donax</name>
    <name type="common">Giant reed</name>
    <name type="synonym">Donax arundinaceus</name>
    <dbReference type="NCBI Taxonomy" id="35708"/>
    <lineage>
        <taxon>Eukaryota</taxon>
        <taxon>Viridiplantae</taxon>
        <taxon>Streptophyta</taxon>
        <taxon>Embryophyta</taxon>
        <taxon>Tracheophyta</taxon>
        <taxon>Spermatophyta</taxon>
        <taxon>Magnoliopsida</taxon>
        <taxon>Liliopsida</taxon>
        <taxon>Poales</taxon>
        <taxon>Poaceae</taxon>
        <taxon>PACMAD clade</taxon>
        <taxon>Arundinoideae</taxon>
        <taxon>Arundineae</taxon>
        <taxon>Arundo</taxon>
    </lineage>
</organism>
<protein>
    <submittedName>
        <fullName evidence="2">Uncharacterized protein</fullName>
    </submittedName>
</protein>
<dbReference type="EMBL" id="GBRH01241961">
    <property type="protein sequence ID" value="JAD55934.1"/>
    <property type="molecule type" value="Transcribed_RNA"/>
</dbReference>
<proteinExistence type="predicted"/>
<name>A0A0A9AW08_ARUDO</name>
<reference evidence="2" key="1">
    <citation type="submission" date="2014-09" db="EMBL/GenBank/DDBJ databases">
        <authorList>
            <person name="Magalhaes I.L.F."/>
            <person name="Oliveira U."/>
            <person name="Santos F.R."/>
            <person name="Vidigal T.H.D.A."/>
            <person name="Brescovit A.D."/>
            <person name="Santos A.J."/>
        </authorList>
    </citation>
    <scope>NUCLEOTIDE SEQUENCE</scope>
    <source>
        <tissue evidence="2">Shoot tissue taken approximately 20 cm above the soil surface</tissue>
    </source>
</reference>